<dbReference type="PANTHER" id="PTHR10589">
    <property type="entry name" value="UBIQUITIN CARBOXYL-TERMINAL HYDROLASE"/>
    <property type="match status" value="1"/>
</dbReference>
<dbReference type="GO" id="GO:0005737">
    <property type="term" value="C:cytoplasm"/>
    <property type="evidence" value="ECO:0007669"/>
    <property type="project" value="TreeGrafter"/>
</dbReference>
<dbReference type="PRINTS" id="PR00707">
    <property type="entry name" value="UBCTHYDRLASE"/>
</dbReference>
<evidence type="ECO:0000256" key="8">
    <source>
        <dbReference type="RuleBase" id="RU361215"/>
    </source>
</evidence>
<dbReference type="PANTHER" id="PTHR10589:SF17">
    <property type="entry name" value="UBIQUITIN CARBOXYL-TERMINAL HYDROLASE"/>
    <property type="match status" value="1"/>
</dbReference>
<dbReference type="GO" id="GO:0016579">
    <property type="term" value="P:protein deubiquitination"/>
    <property type="evidence" value="ECO:0007669"/>
    <property type="project" value="TreeGrafter"/>
</dbReference>
<evidence type="ECO:0000313" key="10">
    <source>
        <dbReference type="EMBL" id="KAK0438370.1"/>
    </source>
</evidence>
<dbReference type="GO" id="GO:0006511">
    <property type="term" value="P:ubiquitin-dependent protein catabolic process"/>
    <property type="evidence" value="ECO:0007669"/>
    <property type="project" value="UniProtKB-UniRule"/>
</dbReference>
<organism evidence="10 11">
    <name type="scientific">Armillaria borealis</name>
    <dbReference type="NCBI Taxonomy" id="47425"/>
    <lineage>
        <taxon>Eukaryota</taxon>
        <taxon>Fungi</taxon>
        <taxon>Dikarya</taxon>
        <taxon>Basidiomycota</taxon>
        <taxon>Agaricomycotina</taxon>
        <taxon>Agaricomycetes</taxon>
        <taxon>Agaricomycetidae</taxon>
        <taxon>Agaricales</taxon>
        <taxon>Marasmiineae</taxon>
        <taxon>Physalacriaceae</taxon>
        <taxon>Armillaria</taxon>
    </lineage>
</organism>
<name>A0AA39J904_9AGAR</name>
<keyword evidence="4 8" id="KW-0833">Ubl conjugation pathway</keyword>
<comment type="catalytic activity">
    <reaction evidence="1 8">
        <text>Thiol-dependent hydrolysis of ester, thioester, amide, peptide and isopeptide bonds formed by the C-terminal Gly of ubiquitin (a 76-residue protein attached to proteins as an intracellular targeting signal).</text>
        <dbReference type="EC" id="3.4.19.12"/>
    </reaction>
</comment>
<dbReference type="EC" id="3.4.19.12" evidence="8"/>
<protein>
    <recommendedName>
        <fullName evidence="8">Ubiquitin carboxyl-terminal hydrolase</fullName>
        <ecNumber evidence="8">3.4.19.12</ecNumber>
    </recommendedName>
</protein>
<evidence type="ECO:0000313" key="11">
    <source>
        <dbReference type="Proteomes" id="UP001175226"/>
    </source>
</evidence>
<evidence type="ECO:0000256" key="6">
    <source>
        <dbReference type="ARBA" id="ARBA00022807"/>
    </source>
</evidence>
<dbReference type="Gene3D" id="3.40.532.10">
    <property type="entry name" value="Peptidase C12, ubiquitin carboxyl-terminal hydrolase"/>
    <property type="match status" value="1"/>
</dbReference>
<evidence type="ECO:0000256" key="2">
    <source>
        <dbReference type="ARBA" id="ARBA00009326"/>
    </source>
</evidence>
<dbReference type="SUPFAM" id="SSF54001">
    <property type="entry name" value="Cysteine proteinases"/>
    <property type="match status" value="1"/>
</dbReference>
<dbReference type="InterPro" id="IPR001578">
    <property type="entry name" value="Peptidase_C12_UCH"/>
</dbReference>
<dbReference type="PROSITE" id="PS52048">
    <property type="entry name" value="UCH_DOMAIN"/>
    <property type="match status" value="1"/>
</dbReference>
<comment type="similarity">
    <text evidence="2 7 8">Belongs to the peptidase C12 family.</text>
</comment>
<reference evidence="10" key="1">
    <citation type="submission" date="2023-06" db="EMBL/GenBank/DDBJ databases">
        <authorList>
            <consortium name="Lawrence Berkeley National Laboratory"/>
            <person name="Ahrendt S."/>
            <person name="Sahu N."/>
            <person name="Indic B."/>
            <person name="Wong-Bajracharya J."/>
            <person name="Merenyi Z."/>
            <person name="Ke H.-M."/>
            <person name="Monk M."/>
            <person name="Kocsube S."/>
            <person name="Drula E."/>
            <person name="Lipzen A."/>
            <person name="Balint B."/>
            <person name="Henrissat B."/>
            <person name="Andreopoulos B."/>
            <person name="Martin F.M."/>
            <person name="Harder C.B."/>
            <person name="Rigling D."/>
            <person name="Ford K.L."/>
            <person name="Foster G.D."/>
            <person name="Pangilinan J."/>
            <person name="Papanicolaou A."/>
            <person name="Barry K."/>
            <person name="LaButti K."/>
            <person name="Viragh M."/>
            <person name="Koriabine M."/>
            <person name="Yan M."/>
            <person name="Riley R."/>
            <person name="Champramary S."/>
            <person name="Plett K.L."/>
            <person name="Tsai I.J."/>
            <person name="Slot J."/>
            <person name="Sipos G."/>
            <person name="Plett J."/>
            <person name="Nagy L.G."/>
            <person name="Grigoriev I.V."/>
        </authorList>
    </citation>
    <scope>NUCLEOTIDE SEQUENCE</scope>
    <source>
        <strain evidence="10">FPL87.14</strain>
    </source>
</reference>
<proteinExistence type="inferred from homology"/>
<keyword evidence="3 8" id="KW-0645">Protease</keyword>
<dbReference type="Pfam" id="PF01088">
    <property type="entry name" value="Peptidase_C12"/>
    <property type="match status" value="1"/>
</dbReference>
<evidence type="ECO:0000259" key="9">
    <source>
        <dbReference type="PROSITE" id="PS52048"/>
    </source>
</evidence>
<accession>A0AA39J904</accession>
<evidence type="ECO:0000256" key="5">
    <source>
        <dbReference type="ARBA" id="ARBA00022801"/>
    </source>
</evidence>
<dbReference type="InterPro" id="IPR036959">
    <property type="entry name" value="Peptidase_C12_UCH_sf"/>
</dbReference>
<gene>
    <name evidence="10" type="ORF">EV421DRAFT_962774</name>
</gene>
<evidence type="ECO:0000256" key="4">
    <source>
        <dbReference type="ARBA" id="ARBA00022786"/>
    </source>
</evidence>
<dbReference type="InterPro" id="IPR038765">
    <property type="entry name" value="Papain-like_cys_pep_sf"/>
</dbReference>
<dbReference type="AlphaFoldDB" id="A0AA39J904"/>
<evidence type="ECO:0000256" key="7">
    <source>
        <dbReference type="PROSITE-ProRule" id="PRU01393"/>
    </source>
</evidence>
<dbReference type="GO" id="GO:0004843">
    <property type="term" value="F:cysteine-type deubiquitinase activity"/>
    <property type="evidence" value="ECO:0007669"/>
    <property type="project" value="UniProtKB-EC"/>
</dbReference>
<evidence type="ECO:0000256" key="1">
    <source>
        <dbReference type="ARBA" id="ARBA00000707"/>
    </source>
</evidence>
<keyword evidence="6 8" id="KW-0788">Thiol protease</keyword>
<feature type="domain" description="UCH catalytic" evidence="9">
    <location>
        <begin position="6"/>
        <end position="138"/>
    </location>
</feature>
<comment type="caution">
    <text evidence="7">Lacks conserved residue(s) required for the propagation of feature annotation.</text>
</comment>
<comment type="caution">
    <text evidence="10">The sequence shown here is derived from an EMBL/GenBank/DDBJ whole genome shotgun (WGS) entry which is preliminary data.</text>
</comment>
<keyword evidence="11" id="KW-1185">Reference proteome</keyword>
<evidence type="ECO:0000256" key="3">
    <source>
        <dbReference type="ARBA" id="ARBA00022670"/>
    </source>
</evidence>
<dbReference type="Proteomes" id="UP001175226">
    <property type="component" value="Unassembled WGS sequence"/>
</dbReference>
<sequence>MTTLKHFPPLESDQEIFSELLYRLGVDTNLKFIDILSLDIDPDVPRPALALIFICTYNLSPQSDGEVLERVEKSPFDPMVFSVPQSIHHACGLYAILHSVCNGAARKHVRLKIAVFRIYVPTVSIRYWYVPSFFVRLS</sequence>
<keyword evidence="5 8" id="KW-0378">Hydrolase</keyword>
<dbReference type="EMBL" id="JAUEPT010000043">
    <property type="protein sequence ID" value="KAK0438370.1"/>
    <property type="molecule type" value="Genomic_DNA"/>
</dbReference>